<sequence length="55" mass="5721">MTFAIAVLPIFSMSGSPNGRFGMGPYLGQGRPPSASVFAFPPAVRTTPKSPRPGL</sequence>
<proteinExistence type="predicted"/>
<organism evidence="1 2">
    <name type="scientific">Nesidiocoris tenuis</name>
    <dbReference type="NCBI Taxonomy" id="355587"/>
    <lineage>
        <taxon>Eukaryota</taxon>
        <taxon>Metazoa</taxon>
        <taxon>Ecdysozoa</taxon>
        <taxon>Arthropoda</taxon>
        <taxon>Hexapoda</taxon>
        <taxon>Insecta</taxon>
        <taxon>Pterygota</taxon>
        <taxon>Neoptera</taxon>
        <taxon>Paraneoptera</taxon>
        <taxon>Hemiptera</taxon>
        <taxon>Heteroptera</taxon>
        <taxon>Panheteroptera</taxon>
        <taxon>Cimicomorpha</taxon>
        <taxon>Miridae</taxon>
        <taxon>Dicyphina</taxon>
        <taxon>Nesidiocoris</taxon>
    </lineage>
</organism>
<gene>
    <name evidence="1" type="ORF">NTEN_LOCUS13989</name>
</gene>
<dbReference type="EMBL" id="CADCXU010020849">
    <property type="protein sequence ID" value="CAB0008769.1"/>
    <property type="molecule type" value="Genomic_DNA"/>
</dbReference>
<dbReference type="Proteomes" id="UP000479000">
    <property type="component" value="Unassembled WGS sequence"/>
</dbReference>
<feature type="non-terminal residue" evidence="1">
    <location>
        <position position="55"/>
    </location>
</feature>
<dbReference type="AlphaFoldDB" id="A0A6H5GY23"/>
<keyword evidence="2" id="KW-1185">Reference proteome</keyword>
<accession>A0A6H5GY23</accession>
<evidence type="ECO:0000313" key="1">
    <source>
        <dbReference type="EMBL" id="CAB0008769.1"/>
    </source>
</evidence>
<name>A0A6H5GY23_9HEMI</name>
<evidence type="ECO:0000313" key="2">
    <source>
        <dbReference type="Proteomes" id="UP000479000"/>
    </source>
</evidence>
<reference evidence="1 2" key="1">
    <citation type="submission" date="2020-02" db="EMBL/GenBank/DDBJ databases">
        <authorList>
            <person name="Ferguson B K."/>
        </authorList>
    </citation>
    <scope>NUCLEOTIDE SEQUENCE [LARGE SCALE GENOMIC DNA]</scope>
</reference>
<protein>
    <submittedName>
        <fullName evidence="1">Uncharacterized protein</fullName>
    </submittedName>
</protein>